<dbReference type="EMBL" id="BAABIS010000001">
    <property type="protein sequence ID" value="GAA4840503.1"/>
    <property type="molecule type" value="Genomic_DNA"/>
</dbReference>
<protein>
    <submittedName>
        <fullName evidence="3">XRE family transcriptional regulator</fullName>
    </submittedName>
</protein>
<proteinExistence type="predicted"/>
<dbReference type="Proteomes" id="UP001501752">
    <property type="component" value="Unassembled WGS sequence"/>
</dbReference>
<evidence type="ECO:0000256" key="1">
    <source>
        <dbReference type="ARBA" id="ARBA00023125"/>
    </source>
</evidence>
<dbReference type="SMART" id="SM00530">
    <property type="entry name" value="HTH_XRE"/>
    <property type="match status" value="1"/>
</dbReference>
<dbReference type="InterPro" id="IPR014710">
    <property type="entry name" value="RmlC-like_jellyroll"/>
</dbReference>
<reference evidence="4" key="1">
    <citation type="journal article" date="2019" name="Int. J. Syst. Evol. Microbiol.">
        <title>The Global Catalogue of Microorganisms (GCM) 10K type strain sequencing project: providing services to taxonomists for standard genome sequencing and annotation.</title>
        <authorList>
            <consortium name="The Broad Institute Genomics Platform"/>
            <consortium name="The Broad Institute Genome Sequencing Center for Infectious Disease"/>
            <person name="Wu L."/>
            <person name="Ma J."/>
        </authorList>
    </citation>
    <scope>NUCLEOTIDE SEQUENCE [LARGE SCALE GENOMIC DNA]</scope>
    <source>
        <strain evidence="4">JCM 13006</strain>
    </source>
</reference>
<dbReference type="SUPFAM" id="SSF51182">
    <property type="entry name" value="RmlC-like cupins"/>
    <property type="match status" value="1"/>
</dbReference>
<dbReference type="PROSITE" id="PS50943">
    <property type="entry name" value="HTH_CROC1"/>
    <property type="match status" value="1"/>
</dbReference>
<dbReference type="InterPro" id="IPR050807">
    <property type="entry name" value="TransReg_Diox_bact_type"/>
</dbReference>
<dbReference type="InterPro" id="IPR001387">
    <property type="entry name" value="Cro/C1-type_HTH"/>
</dbReference>
<accession>A0ABP9DIZ2</accession>
<evidence type="ECO:0000313" key="4">
    <source>
        <dbReference type="Proteomes" id="UP001501752"/>
    </source>
</evidence>
<dbReference type="InterPro" id="IPR010982">
    <property type="entry name" value="Lambda_DNA-bd_dom_sf"/>
</dbReference>
<keyword evidence="1" id="KW-0238">DNA-binding</keyword>
<organism evidence="3 4">
    <name type="scientific">Kitasatospora terrestris</name>
    <dbReference type="NCBI Taxonomy" id="258051"/>
    <lineage>
        <taxon>Bacteria</taxon>
        <taxon>Bacillati</taxon>
        <taxon>Actinomycetota</taxon>
        <taxon>Actinomycetes</taxon>
        <taxon>Kitasatosporales</taxon>
        <taxon>Streptomycetaceae</taxon>
        <taxon>Kitasatospora</taxon>
    </lineage>
</organism>
<keyword evidence="4" id="KW-1185">Reference proteome</keyword>
<dbReference type="CDD" id="cd00093">
    <property type="entry name" value="HTH_XRE"/>
    <property type="match status" value="1"/>
</dbReference>
<comment type="caution">
    <text evidence="3">The sequence shown here is derived from an EMBL/GenBank/DDBJ whole genome shotgun (WGS) entry which is preliminary data.</text>
</comment>
<dbReference type="SUPFAM" id="SSF47413">
    <property type="entry name" value="lambda repressor-like DNA-binding domains"/>
    <property type="match status" value="1"/>
</dbReference>
<gene>
    <name evidence="3" type="ORF">GCM10023235_15060</name>
</gene>
<dbReference type="PANTHER" id="PTHR46797:SF1">
    <property type="entry name" value="METHYLPHOSPHONATE SYNTHASE"/>
    <property type="match status" value="1"/>
</dbReference>
<dbReference type="InterPro" id="IPR011051">
    <property type="entry name" value="RmlC_Cupin_sf"/>
</dbReference>
<dbReference type="Gene3D" id="1.10.260.40">
    <property type="entry name" value="lambda repressor-like DNA-binding domains"/>
    <property type="match status" value="1"/>
</dbReference>
<sequence>MELAVRVGARLRELRAARGMSLSELARRAEVGKGTLSELEAGRRNPTLETLYALTTALGVPLSTALHGPALQAAVAGPAVSGRTVDAVLLERFEDADAVTETYRVRIRAGAAQESAAHTAGTTERIIVLAGTARVGPVAAPELIGPGEHGSWAADVPHLYEAPSGDVEALLVVRHPAA</sequence>
<dbReference type="Pfam" id="PF01381">
    <property type="entry name" value="HTH_3"/>
    <property type="match status" value="1"/>
</dbReference>
<feature type="domain" description="HTH cro/C1-type" evidence="2">
    <location>
        <begin position="11"/>
        <end position="65"/>
    </location>
</feature>
<evidence type="ECO:0000313" key="3">
    <source>
        <dbReference type="EMBL" id="GAA4840503.1"/>
    </source>
</evidence>
<dbReference type="PANTHER" id="PTHR46797">
    <property type="entry name" value="HTH-TYPE TRANSCRIPTIONAL REGULATOR"/>
    <property type="match status" value="1"/>
</dbReference>
<dbReference type="RefSeq" id="WP_345695974.1">
    <property type="nucleotide sequence ID" value="NZ_BAABIS010000001.1"/>
</dbReference>
<name>A0ABP9DIZ2_9ACTN</name>
<dbReference type="Gene3D" id="2.60.120.10">
    <property type="entry name" value="Jelly Rolls"/>
    <property type="match status" value="1"/>
</dbReference>
<evidence type="ECO:0000259" key="2">
    <source>
        <dbReference type="PROSITE" id="PS50943"/>
    </source>
</evidence>